<dbReference type="Gene3D" id="3.60.10.10">
    <property type="entry name" value="Endonuclease/exonuclease/phosphatase"/>
    <property type="match status" value="1"/>
</dbReference>
<evidence type="ECO:0000313" key="2">
    <source>
        <dbReference type="Proteomes" id="UP001152795"/>
    </source>
</evidence>
<dbReference type="Proteomes" id="UP001152795">
    <property type="component" value="Unassembled WGS sequence"/>
</dbReference>
<organism evidence="1 2">
    <name type="scientific">Paramuricea clavata</name>
    <name type="common">Red gorgonian</name>
    <name type="synonym">Violescent sea-whip</name>
    <dbReference type="NCBI Taxonomy" id="317549"/>
    <lineage>
        <taxon>Eukaryota</taxon>
        <taxon>Metazoa</taxon>
        <taxon>Cnidaria</taxon>
        <taxon>Anthozoa</taxon>
        <taxon>Octocorallia</taxon>
        <taxon>Malacalcyonacea</taxon>
        <taxon>Plexauridae</taxon>
        <taxon>Paramuricea</taxon>
    </lineage>
</organism>
<dbReference type="PANTHER" id="PTHR46670">
    <property type="entry name" value="ENDO/EXONUCLEASE/PHOSPHATASE DOMAIN-CONTAINING PROTEIN"/>
    <property type="match status" value="1"/>
</dbReference>
<name>A0A7D9J4P8_PARCT</name>
<gene>
    <name evidence="1" type="ORF">PACLA_8A055181</name>
</gene>
<dbReference type="InterPro" id="IPR036691">
    <property type="entry name" value="Endo/exonu/phosph_ase_sf"/>
</dbReference>
<reference evidence="1" key="1">
    <citation type="submission" date="2020-04" db="EMBL/GenBank/DDBJ databases">
        <authorList>
            <person name="Alioto T."/>
            <person name="Alioto T."/>
            <person name="Gomez Garrido J."/>
        </authorList>
    </citation>
    <scope>NUCLEOTIDE SEQUENCE</scope>
    <source>
        <strain evidence="1">A484AB</strain>
    </source>
</reference>
<dbReference type="SUPFAM" id="SSF56219">
    <property type="entry name" value="DNase I-like"/>
    <property type="match status" value="1"/>
</dbReference>
<comment type="caution">
    <text evidence="1">The sequence shown here is derived from an EMBL/GenBank/DDBJ whole genome shotgun (WGS) entry which is preliminary data.</text>
</comment>
<dbReference type="AlphaFoldDB" id="A0A7D9J4P8"/>
<sequence>EEMIYDKNAKPSLSTCLHAPLAGNWTGATTYTVMMYVHDEGCILYNYYRPKIVINTKTNHNIDLEISPQEKLKLLLENIHTMAGRSQCWVWWIIQYRMLGLVNNPILVSINDLAHHTNLAHAPERCLSAYRASDKALADEIRSVNEREQPSKFLLLIGTSGLPMCILTSLINLKENETLGMNSLSIHYSIKSGPPYSFNHPATVNMFITEFADFLESVVMTIEPLLIAGDFNIHVNKQLDKDCGSFLDLLSSMGLQQHINFPTHTSGNTLDLLVTRTLDSDIIKEIQPDIYFSDHCSILFSINISKPRLSRKKVTFRKTKAINTTTFVADLSATKLCQHPPSELDKLVDCYNTTLTDLLDHHAPLKTKTVTVRPQVPWYSEEVRVAKRERRRAERKWRSSGTAADFESFKRKKNRVTHLLRVAKSEFLTDFIDQNADNQGKLFRAIYDHLVQSGLYPLLQSAYRQYHSTETALLKVANDILMNMNSQRVTLLVLLDLSAAFDTVDHEILLSRLSSSFGIRGKALEWFSSYLSGRSQRIVFDGVTSDSCDLFEIVQAHLPDAHGFADDTQLYLSFNPNNPAHQTEAVSAMEGCISDLRKWIQQILKVNPCTIRVGNTEIKPVSEARNLGSWFDSNLSMSTHISKSCGATFCWLHKIKRISKFLAKDQLEMILHAFVTSRIDYCNGLLYGLPDCDIVKLQNYTGCQVYWAAQVAQALFSFMLLPTINNAK</sequence>
<dbReference type="PANTHER" id="PTHR46670:SF3">
    <property type="entry name" value="ENDONUCLEASE_EXONUCLEASE_PHOSPHATASE DOMAIN-CONTAINING PROTEIN"/>
    <property type="match status" value="1"/>
</dbReference>
<feature type="non-terminal residue" evidence="1">
    <location>
        <position position="1"/>
    </location>
</feature>
<dbReference type="OrthoDB" id="5985551at2759"/>
<feature type="non-terminal residue" evidence="1">
    <location>
        <position position="728"/>
    </location>
</feature>
<evidence type="ECO:0000313" key="1">
    <source>
        <dbReference type="EMBL" id="CAB4021807.1"/>
    </source>
</evidence>
<accession>A0A7D9J4P8</accession>
<keyword evidence="2" id="KW-1185">Reference proteome</keyword>
<dbReference type="EMBL" id="CACRXK020011633">
    <property type="protein sequence ID" value="CAB4021807.1"/>
    <property type="molecule type" value="Genomic_DNA"/>
</dbReference>
<proteinExistence type="predicted"/>
<protein>
    <submittedName>
        <fullName evidence="1">Uncharacterized protein</fullName>
    </submittedName>
</protein>